<reference evidence="2" key="1">
    <citation type="journal article" date="2023" name="Front. Plant Sci.">
        <title>Chromosomal-level genome assembly of Melastoma candidum provides insights into trichome evolution.</title>
        <authorList>
            <person name="Zhong Y."/>
            <person name="Wu W."/>
            <person name="Sun C."/>
            <person name="Zou P."/>
            <person name="Liu Y."/>
            <person name="Dai S."/>
            <person name="Zhou R."/>
        </authorList>
    </citation>
    <scope>NUCLEOTIDE SEQUENCE [LARGE SCALE GENOMIC DNA]</scope>
</reference>
<keyword evidence="2" id="KW-1185">Reference proteome</keyword>
<name>A0ACB9LMU9_9MYRT</name>
<dbReference type="Proteomes" id="UP001057402">
    <property type="component" value="Chromosome 11"/>
</dbReference>
<dbReference type="EMBL" id="CM042890">
    <property type="protein sequence ID" value="KAI4312568.1"/>
    <property type="molecule type" value="Genomic_DNA"/>
</dbReference>
<gene>
    <name evidence="1" type="ORF">MLD38_037373</name>
</gene>
<comment type="caution">
    <text evidence="1">The sequence shown here is derived from an EMBL/GenBank/DDBJ whole genome shotgun (WGS) entry which is preliminary data.</text>
</comment>
<evidence type="ECO:0000313" key="2">
    <source>
        <dbReference type="Proteomes" id="UP001057402"/>
    </source>
</evidence>
<organism evidence="1 2">
    <name type="scientific">Melastoma candidum</name>
    <dbReference type="NCBI Taxonomy" id="119954"/>
    <lineage>
        <taxon>Eukaryota</taxon>
        <taxon>Viridiplantae</taxon>
        <taxon>Streptophyta</taxon>
        <taxon>Embryophyta</taxon>
        <taxon>Tracheophyta</taxon>
        <taxon>Spermatophyta</taxon>
        <taxon>Magnoliopsida</taxon>
        <taxon>eudicotyledons</taxon>
        <taxon>Gunneridae</taxon>
        <taxon>Pentapetalae</taxon>
        <taxon>rosids</taxon>
        <taxon>malvids</taxon>
        <taxon>Myrtales</taxon>
        <taxon>Melastomataceae</taxon>
        <taxon>Melastomatoideae</taxon>
        <taxon>Melastomateae</taxon>
        <taxon>Melastoma</taxon>
    </lineage>
</organism>
<evidence type="ECO:0000313" key="1">
    <source>
        <dbReference type="EMBL" id="KAI4312568.1"/>
    </source>
</evidence>
<sequence length="145" mass="16762">MEALVQQTRAMLRCCQWWGDHERRIATLEFDHDRKSMGVILNSRSGKKSLLVKGAVGNLLERSSGVQLADGSVVELDSNSRRCILQSLNEMTTESIRCLGFAYKNELHEFESFCRNREFLCSSRSAHLEFQLEPRRRIHNHQPQV</sequence>
<accession>A0ACB9LMU9</accession>
<proteinExistence type="predicted"/>
<protein>
    <submittedName>
        <fullName evidence="1">Uncharacterized protein</fullName>
    </submittedName>
</protein>